<keyword evidence="1" id="KW-0472">Membrane</keyword>
<dbReference type="InterPro" id="IPR031606">
    <property type="entry name" value="Kch1/2"/>
</dbReference>
<evidence type="ECO:0000313" key="2">
    <source>
        <dbReference type="EMBL" id="KAG0663420.1"/>
    </source>
</evidence>
<evidence type="ECO:0000256" key="1">
    <source>
        <dbReference type="SAM" id="Phobius"/>
    </source>
</evidence>
<dbReference type="Pfam" id="PF16944">
    <property type="entry name" value="KCH"/>
    <property type="match status" value="1"/>
</dbReference>
<organism evidence="2 3">
    <name type="scientific">Maudiozyma exigua</name>
    <name type="common">Yeast</name>
    <name type="synonym">Kazachstania exigua</name>
    <dbReference type="NCBI Taxonomy" id="34358"/>
    <lineage>
        <taxon>Eukaryota</taxon>
        <taxon>Fungi</taxon>
        <taxon>Dikarya</taxon>
        <taxon>Ascomycota</taxon>
        <taxon>Saccharomycotina</taxon>
        <taxon>Saccharomycetes</taxon>
        <taxon>Saccharomycetales</taxon>
        <taxon>Saccharomycetaceae</taxon>
        <taxon>Maudiozyma</taxon>
    </lineage>
</organism>
<keyword evidence="3" id="KW-1185">Reference proteome</keyword>
<dbReference type="EMBL" id="PUHR01000132">
    <property type="protein sequence ID" value="KAG0663420.1"/>
    <property type="molecule type" value="Genomic_DNA"/>
</dbReference>
<dbReference type="OrthoDB" id="2128042at2759"/>
<dbReference type="PANTHER" id="PTHR36424">
    <property type="entry name" value="PHEROMONE-REGULATED MEMBRANE PROTEIN 6"/>
    <property type="match status" value="1"/>
</dbReference>
<sequence>MDKITPTNSFEKWSFFVFFELKNCVGILFTDTPRQIINALTLWSVVITKGKNDLDLGDLESFNDVLSRISYIAKYNHTEAVLLSFMLFSFVIWLFFITKLIVAVICSPFIYYKLIQRGGYGSLREFCCIAISTNIDFIVDTQKQKLDRYDSASILRLRLDDTESQLGSENFKFSEFDQYGLQREVSPDSSISLSDNIHCSNRYNDTTTSFNIYNSNNDEFNILEEPKRITSVIYDLNPANNNIYHDQTKISNQKYRPKPKIQIDTYSITTAPLEDNHIFTPDKAYFRNNRN</sequence>
<comment type="caution">
    <text evidence="2">The sequence shown here is derived from an EMBL/GenBank/DDBJ whole genome shotgun (WGS) entry which is preliminary data.</text>
</comment>
<keyword evidence="1" id="KW-0812">Transmembrane</keyword>
<protein>
    <submittedName>
        <fullName evidence="2">Uncharacterized protein</fullName>
    </submittedName>
</protein>
<name>A0A9P7B712_MAUEX</name>
<reference evidence="2 3" key="1">
    <citation type="submission" date="2020-11" db="EMBL/GenBank/DDBJ databases">
        <title>Kefir isolates.</title>
        <authorList>
            <person name="Marcisauskas S."/>
            <person name="Kim Y."/>
            <person name="Blasche S."/>
        </authorList>
    </citation>
    <scope>NUCLEOTIDE SEQUENCE [LARGE SCALE GENOMIC DNA]</scope>
    <source>
        <strain evidence="2 3">OG2</strain>
    </source>
</reference>
<dbReference type="Proteomes" id="UP000750334">
    <property type="component" value="Unassembled WGS sequence"/>
</dbReference>
<gene>
    <name evidence="2" type="ORF">C6P45_000867</name>
</gene>
<keyword evidence="1" id="KW-1133">Transmembrane helix</keyword>
<accession>A0A9P7B712</accession>
<evidence type="ECO:0000313" key="3">
    <source>
        <dbReference type="Proteomes" id="UP000750334"/>
    </source>
</evidence>
<dbReference type="PANTHER" id="PTHR36424:SF1">
    <property type="entry name" value="LOW AFFINITY K(+) TRANSPORTER 1-RELATED"/>
    <property type="match status" value="1"/>
</dbReference>
<dbReference type="GO" id="GO:0005886">
    <property type="term" value="C:plasma membrane"/>
    <property type="evidence" value="ECO:0007669"/>
    <property type="project" value="InterPro"/>
</dbReference>
<feature type="transmembrane region" description="Helical" evidence="1">
    <location>
        <begin position="85"/>
        <end position="112"/>
    </location>
</feature>
<dbReference type="AlphaFoldDB" id="A0A9P7B712"/>
<proteinExistence type="predicted"/>
<dbReference type="GO" id="GO:0015079">
    <property type="term" value="F:potassium ion transmembrane transporter activity"/>
    <property type="evidence" value="ECO:0007669"/>
    <property type="project" value="InterPro"/>
</dbReference>